<gene>
    <name evidence="1" type="ORF">ACFSCW_02365</name>
</gene>
<dbReference type="EMBL" id="JBHUDY010000001">
    <property type="protein sequence ID" value="MFD1610641.1"/>
    <property type="molecule type" value="Genomic_DNA"/>
</dbReference>
<organism evidence="1 2">
    <name type="scientific">Sphingomonas tabacisoli</name>
    <dbReference type="NCBI Taxonomy" id="2249466"/>
    <lineage>
        <taxon>Bacteria</taxon>
        <taxon>Pseudomonadati</taxon>
        <taxon>Pseudomonadota</taxon>
        <taxon>Alphaproteobacteria</taxon>
        <taxon>Sphingomonadales</taxon>
        <taxon>Sphingomonadaceae</taxon>
        <taxon>Sphingomonas</taxon>
    </lineage>
</organism>
<proteinExistence type="predicted"/>
<reference evidence="2" key="1">
    <citation type="journal article" date="2019" name="Int. J. Syst. Evol. Microbiol.">
        <title>The Global Catalogue of Microorganisms (GCM) 10K type strain sequencing project: providing services to taxonomists for standard genome sequencing and annotation.</title>
        <authorList>
            <consortium name="The Broad Institute Genomics Platform"/>
            <consortium name="The Broad Institute Genome Sequencing Center for Infectious Disease"/>
            <person name="Wu L."/>
            <person name="Ma J."/>
        </authorList>
    </citation>
    <scope>NUCLEOTIDE SEQUENCE [LARGE SCALE GENOMIC DNA]</scope>
    <source>
        <strain evidence="2">CGMCC 1.16275</strain>
    </source>
</reference>
<protein>
    <submittedName>
        <fullName evidence="1">Uncharacterized protein</fullName>
    </submittedName>
</protein>
<keyword evidence="2" id="KW-1185">Reference proteome</keyword>
<name>A0ABW4HZC0_9SPHN</name>
<evidence type="ECO:0000313" key="1">
    <source>
        <dbReference type="EMBL" id="MFD1610641.1"/>
    </source>
</evidence>
<sequence length="53" mass="6143">MFWISFMLIAFIALAVACAMLLMRSEAIPARDEVEPMKKALERRIREGAEFRL</sequence>
<evidence type="ECO:0000313" key="2">
    <source>
        <dbReference type="Proteomes" id="UP001597115"/>
    </source>
</evidence>
<dbReference type="RefSeq" id="WP_380886503.1">
    <property type="nucleotide sequence ID" value="NZ_JBHUDY010000001.1"/>
</dbReference>
<accession>A0ABW4HZC0</accession>
<dbReference type="Proteomes" id="UP001597115">
    <property type="component" value="Unassembled WGS sequence"/>
</dbReference>
<comment type="caution">
    <text evidence="1">The sequence shown here is derived from an EMBL/GenBank/DDBJ whole genome shotgun (WGS) entry which is preliminary data.</text>
</comment>